<dbReference type="EMBL" id="HBUF01067998">
    <property type="protein sequence ID" value="CAG6628470.1"/>
    <property type="molecule type" value="Transcribed_RNA"/>
</dbReference>
<proteinExistence type="predicted"/>
<dbReference type="AlphaFoldDB" id="A0A8D8QBH5"/>
<protein>
    <recommendedName>
        <fullName evidence="3">Secreted protein</fullName>
    </recommendedName>
</protein>
<feature type="chain" id="PRO_5034947145" description="Secreted protein" evidence="1">
    <location>
        <begin position="18"/>
        <end position="186"/>
    </location>
</feature>
<evidence type="ECO:0000313" key="2">
    <source>
        <dbReference type="EMBL" id="CAG6628470.1"/>
    </source>
</evidence>
<feature type="signal peptide" evidence="1">
    <location>
        <begin position="1"/>
        <end position="17"/>
    </location>
</feature>
<sequence length="186" mass="20473">MEIVFMLLFWEFSVVSCLTETTLFTEFLKLLLTLVLRCCISTVMLRTICLALIFPIVSTPVRLTSLIGPVLGRACVSKECARVMPCSRVRRATRPSVQTIVPILMGCARLSFIGASAWTSTRVTIARKCRIAGTGNTSHSVTGTSYRRGVPRIPRACGETRCTSSEAKPGLVAREVVKAYLRRICP</sequence>
<name>A0A8D8QBH5_9HEMI</name>
<reference evidence="2" key="1">
    <citation type="submission" date="2021-05" db="EMBL/GenBank/DDBJ databases">
        <authorList>
            <person name="Alioto T."/>
            <person name="Alioto T."/>
            <person name="Gomez Garrido J."/>
        </authorList>
    </citation>
    <scope>NUCLEOTIDE SEQUENCE</scope>
</reference>
<organism evidence="2">
    <name type="scientific">Cacopsylla melanoneura</name>
    <dbReference type="NCBI Taxonomy" id="428564"/>
    <lineage>
        <taxon>Eukaryota</taxon>
        <taxon>Metazoa</taxon>
        <taxon>Ecdysozoa</taxon>
        <taxon>Arthropoda</taxon>
        <taxon>Hexapoda</taxon>
        <taxon>Insecta</taxon>
        <taxon>Pterygota</taxon>
        <taxon>Neoptera</taxon>
        <taxon>Paraneoptera</taxon>
        <taxon>Hemiptera</taxon>
        <taxon>Sternorrhyncha</taxon>
        <taxon>Psylloidea</taxon>
        <taxon>Psyllidae</taxon>
        <taxon>Psyllinae</taxon>
        <taxon>Cacopsylla</taxon>
    </lineage>
</organism>
<evidence type="ECO:0000256" key="1">
    <source>
        <dbReference type="SAM" id="SignalP"/>
    </source>
</evidence>
<evidence type="ECO:0008006" key="3">
    <source>
        <dbReference type="Google" id="ProtNLM"/>
    </source>
</evidence>
<keyword evidence="1" id="KW-0732">Signal</keyword>
<accession>A0A8D8QBH5</accession>